<dbReference type="AlphaFoldDB" id="A0A318ZK03"/>
<reference evidence="1 2" key="1">
    <citation type="submission" date="2016-12" db="EMBL/GenBank/DDBJ databases">
        <title>The genomes of Aspergillus section Nigri reveals drivers in fungal speciation.</title>
        <authorList>
            <consortium name="DOE Joint Genome Institute"/>
            <person name="Vesth T.C."/>
            <person name="Nybo J."/>
            <person name="Theobald S."/>
            <person name="Brandl J."/>
            <person name="Frisvad J.C."/>
            <person name="Nielsen K.F."/>
            <person name="Lyhne E.K."/>
            <person name="Kogle M.E."/>
            <person name="Kuo A."/>
            <person name="Riley R."/>
            <person name="Clum A."/>
            <person name="Nolan M."/>
            <person name="Lipzen A."/>
            <person name="Salamov A."/>
            <person name="Henrissat B."/>
            <person name="Wiebenga A."/>
            <person name="De Vries R.P."/>
            <person name="Grigoriev I.V."/>
            <person name="Mortensen U.H."/>
            <person name="Andersen M.R."/>
            <person name="Baker S.E."/>
        </authorList>
    </citation>
    <scope>NUCLEOTIDE SEQUENCE [LARGE SCALE GENOMIC DNA]</scope>
    <source>
        <strain evidence="1 2">JOP 1030-1</strain>
    </source>
</reference>
<keyword evidence="2" id="KW-1185">Reference proteome</keyword>
<name>A0A318ZK03_9EURO</name>
<protein>
    <submittedName>
        <fullName evidence="1">Uncharacterized protein</fullName>
    </submittedName>
</protein>
<dbReference type="OrthoDB" id="4498229at2759"/>
<gene>
    <name evidence="1" type="ORF">BP01DRAFT_361093</name>
</gene>
<accession>A0A318ZK03</accession>
<dbReference type="RefSeq" id="XP_025426570.1">
    <property type="nucleotide sequence ID" value="XM_025576061.1"/>
</dbReference>
<organism evidence="1 2">
    <name type="scientific">Aspergillus saccharolyticus JOP 1030-1</name>
    <dbReference type="NCBI Taxonomy" id="1450539"/>
    <lineage>
        <taxon>Eukaryota</taxon>
        <taxon>Fungi</taxon>
        <taxon>Dikarya</taxon>
        <taxon>Ascomycota</taxon>
        <taxon>Pezizomycotina</taxon>
        <taxon>Eurotiomycetes</taxon>
        <taxon>Eurotiomycetidae</taxon>
        <taxon>Eurotiales</taxon>
        <taxon>Aspergillaceae</taxon>
        <taxon>Aspergillus</taxon>
        <taxon>Aspergillus subgen. Circumdati</taxon>
    </lineage>
</organism>
<proteinExistence type="predicted"/>
<evidence type="ECO:0000313" key="1">
    <source>
        <dbReference type="EMBL" id="PYH40588.1"/>
    </source>
</evidence>
<evidence type="ECO:0000313" key="2">
    <source>
        <dbReference type="Proteomes" id="UP000248349"/>
    </source>
</evidence>
<dbReference type="GeneID" id="37077289"/>
<sequence>MTAANQGETRYRHIGEVIQLQMYHHYKYQRATKHLRDLYEAYRAGSLEDAEKAICRIKVINSRIRELNEENRLSIEFGIIDYGSFLYGWEGRQGTAYMKRGLEDLCRRKRYVKGWSCLPPQHDFRYFEEPISYPGQHQPVIWDILSPWLQVLWNLHKNCLHQPFIGDCELQILDYAKNGGFSVHCDRIRHHYHALRTLFVALKEMAFFLKRWQMRQDAAFSACEYGIRREEMRRVCEFEGLPIAWIPDKIAIEGQGYTKVRISG</sequence>
<dbReference type="EMBL" id="KZ821281">
    <property type="protein sequence ID" value="PYH40588.1"/>
    <property type="molecule type" value="Genomic_DNA"/>
</dbReference>
<dbReference type="Proteomes" id="UP000248349">
    <property type="component" value="Unassembled WGS sequence"/>
</dbReference>